<sequence length="219" mass="25525">MVKAKRNFVEIGRVIYVRFGKNRDTLAVITDIIDHNWIFADGRAFPNGMKRGAVNIKDIALTHMKLKMGHGLRHRHLKELVAKEDVLNKWKKTTVARRLEKQKNKLNSTDLERWRIQYNRRQRSSLIKVKFNKLKKKALQTARRLHGKKNPIPFADRKKPQKQAPKEGKVKKDDKGRKLKDSERRKIKKCRINYKSLAGWQLDVNPGPIAGSSLVSKVH</sequence>
<protein>
    <submittedName>
        <fullName evidence="6">60S large subunit ribosomal protein eL14</fullName>
    </submittedName>
</protein>
<dbReference type="CDD" id="cd23702">
    <property type="entry name" value="eL14"/>
    <property type="match status" value="1"/>
</dbReference>
<evidence type="ECO:0000259" key="5">
    <source>
        <dbReference type="Pfam" id="PF01929"/>
    </source>
</evidence>
<feature type="region of interest" description="Disordered" evidence="4">
    <location>
        <begin position="141"/>
        <end position="186"/>
    </location>
</feature>
<dbReference type="GO" id="GO:0042273">
    <property type="term" value="P:ribosomal large subunit biogenesis"/>
    <property type="evidence" value="ECO:0007669"/>
    <property type="project" value="TreeGrafter"/>
</dbReference>
<dbReference type="GO" id="GO:0003735">
    <property type="term" value="F:structural constituent of ribosome"/>
    <property type="evidence" value="ECO:0007669"/>
    <property type="project" value="InterPro"/>
</dbReference>
<evidence type="ECO:0000313" key="6">
    <source>
        <dbReference type="EMBL" id="QLA09620.1"/>
    </source>
</evidence>
<feature type="compositionally biased region" description="Basic and acidic residues" evidence="4">
    <location>
        <begin position="164"/>
        <end position="184"/>
    </location>
</feature>
<reference evidence="6" key="1">
    <citation type="submission" date="2020-06" db="EMBL/GenBank/DDBJ databases">
        <title>Cryo-EM structure of the highly atypical cytoplasmic ribosome of Euglena gracilis.</title>
        <authorList>
            <person name="Matzov D."/>
            <person name="Taoka M."/>
            <person name="Nobe Y."/>
            <person name="Yamauchi Y."/>
            <person name="Halfon Y."/>
            <person name="Asis N."/>
            <person name="Zimermann E."/>
            <person name="Rozenberg H."/>
            <person name="Bashan A."/>
            <person name="Bushan S."/>
            <person name="Isobe T."/>
            <person name="Gray M.W."/>
            <person name="Yonath A."/>
            <person name="Shalev-Benami M."/>
        </authorList>
    </citation>
    <scope>NUCLEOTIDE SEQUENCE</scope>
    <source>
        <strain evidence="6">Z</strain>
    </source>
</reference>
<evidence type="ECO:0000256" key="3">
    <source>
        <dbReference type="ARBA" id="ARBA00023274"/>
    </source>
</evidence>
<dbReference type="Pfam" id="PF01929">
    <property type="entry name" value="Ribosomal_L14e"/>
    <property type="match status" value="1"/>
</dbReference>
<dbReference type="AlphaFoldDB" id="A0A7L5NVK4"/>
<dbReference type="PANTHER" id="PTHR11127">
    <property type="entry name" value="60S RIBOSOMAL PROTEIN L14"/>
    <property type="match status" value="1"/>
</dbReference>
<keyword evidence="3" id="KW-0687">Ribonucleoprotein</keyword>
<keyword evidence="2 6" id="KW-0689">Ribosomal protein</keyword>
<dbReference type="InterPro" id="IPR008991">
    <property type="entry name" value="Translation_prot_SH3-like_sf"/>
</dbReference>
<name>A0A7L5NVK4_EUGGR</name>
<dbReference type="Gene3D" id="2.30.30.30">
    <property type="match status" value="1"/>
</dbReference>
<dbReference type="EMBL" id="MT583889">
    <property type="protein sequence ID" value="QLA09620.1"/>
    <property type="molecule type" value="mRNA"/>
</dbReference>
<evidence type="ECO:0000256" key="2">
    <source>
        <dbReference type="ARBA" id="ARBA00022980"/>
    </source>
</evidence>
<accession>A0A7L5NVK4</accession>
<dbReference type="SUPFAM" id="SSF50104">
    <property type="entry name" value="Translation proteins SH3-like domain"/>
    <property type="match status" value="1"/>
</dbReference>
<dbReference type="PANTHER" id="PTHR11127:SF2">
    <property type="entry name" value="LARGE RIBOSOMAL SUBUNIT PROTEIN EL14"/>
    <property type="match status" value="1"/>
</dbReference>
<feature type="domain" description="Large ribosomal subunit protein eL14" evidence="5">
    <location>
        <begin position="51"/>
        <end position="123"/>
    </location>
</feature>
<dbReference type="InterPro" id="IPR039660">
    <property type="entry name" value="Ribosomal_eL14"/>
</dbReference>
<dbReference type="InterPro" id="IPR014722">
    <property type="entry name" value="Rib_uL2_dom2"/>
</dbReference>
<evidence type="ECO:0000256" key="4">
    <source>
        <dbReference type="SAM" id="MobiDB-lite"/>
    </source>
</evidence>
<dbReference type="InterPro" id="IPR002784">
    <property type="entry name" value="Ribosomal_eL14_dom"/>
</dbReference>
<evidence type="ECO:0000256" key="1">
    <source>
        <dbReference type="ARBA" id="ARBA00006592"/>
    </source>
</evidence>
<proteinExistence type="evidence at transcript level"/>
<dbReference type="GO" id="GO:0006412">
    <property type="term" value="P:translation"/>
    <property type="evidence" value="ECO:0007669"/>
    <property type="project" value="InterPro"/>
</dbReference>
<dbReference type="GO" id="GO:0003723">
    <property type="term" value="F:RNA binding"/>
    <property type="evidence" value="ECO:0007669"/>
    <property type="project" value="InterPro"/>
</dbReference>
<dbReference type="GO" id="GO:0022625">
    <property type="term" value="C:cytosolic large ribosomal subunit"/>
    <property type="evidence" value="ECO:0007669"/>
    <property type="project" value="TreeGrafter"/>
</dbReference>
<organism evidence="6">
    <name type="scientific">Euglena gracilis</name>
    <dbReference type="NCBI Taxonomy" id="3039"/>
    <lineage>
        <taxon>Eukaryota</taxon>
        <taxon>Discoba</taxon>
        <taxon>Euglenozoa</taxon>
        <taxon>Euglenida</taxon>
        <taxon>Spirocuta</taxon>
        <taxon>Euglenophyceae</taxon>
        <taxon>Euglenales</taxon>
        <taxon>Euglenaceae</taxon>
        <taxon>Euglena</taxon>
    </lineage>
</organism>
<comment type="similarity">
    <text evidence="1">Belongs to the eukaryotic ribosomal protein eL14 family.</text>
</comment>